<dbReference type="PANTHER" id="PTHR38481">
    <property type="entry name" value="HYALURONATE LYASE"/>
    <property type="match status" value="1"/>
</dbReference>
<dbReference type="PANTHER" id="PTHR38481:SF1">
    <property type="entry name" value="HYALURONATE LYASE"/>
    <property type="match status" value="1"/>
</dbReference>
<keyword evidence="2 4" id="KW-0732">Signal</keyword>
<dbReference type="InterPro" id="IPR004103">
    <property type="entry name" value="Lyase_8_C"/>
</dbReference>
<dbReference type="Pfam" id="PF08124">
    <property type="entry name" value="Lyase_8_N"/>
    <property type="match status" value="1"/>
</dbReference>
<dbReference type="Proteomes" id="UP001614394">
    <property type="component" value="Unassembled WGS sequence"/>
</dbReference>
<gene>
    <name evidence="8" type="ORF">ACIGXA_00790</name>
</gene>
<comment type="similarity">
    <text evidence="1">Belongs to the polysaccharide lyase 8 family.</text>
</comment>
<dbReference type="Gene3D" id="1.50.10.100">
    <property type="entry name" value="Chondroitin AC/alginate lyase"/>
    <property type="match status" value="1"/>
</dbReference>
<dbReference type="RefSeq" id="WP_399644769.1">
    <property type="nucleotide sequence ID" value="NZ_JBITYG010000001.1"/>
</dbReference>
<name>A0ABW8C0T6_9ACTN</name>
<reference evidence="8 9" key="1">
    <citation type="submission" date="2024-10" db="EMBL/GenBank/DDBJ databases">
        <title>The Natural Products Discovery Center: Release of the First 8490 Sequenced Strains for Exploring Actinobacteria Biosynthetic Diversity.</title>
        <authorList>
            <person name="Kalkreuter E."/>
            <person name="Kautsar S.A."/>
            <person name="Yang D."/>
            <person name="Bader C.D."/>
            <person name="Teijaro C.N."/>
            <person name="Fluegel L."/>
            <person name="Davis C.M."/>
            <person name="Simpson J.R."/>
            <person name="Lauterbach L."/>
            <person name="Steele A.D."/>
            <person name="Gui C."/>
            <person name="Meng S."/>
            <person name="Li G."/>
            <person name="Viehrig K."/>
            <person name="Ye F."/>
            <person name="Su P."/>
            <person name="Kiefer A.F."/>
            <person name="Nichols A."/>
            <person name="Cepeda A.J."/>
            <person name="Yan W."/>
            <person name="Fan B."/>
            <person name="Jiang Y."/>
            <person name="Adhikari A."/>
            <person name="Zheng C.-J."/>
            <person name="Schuster L."/>
            <person name="Cowan T.M."/>
            <person name="Smanski M.J."/>
            <person name="Chevrette M.G."/>
            <person name="De Carvalho L.P.S."/>
            <person name="Shen B."/>
        </authorList>
    </citation>
    <scope>NUCLEOTIDE SEQUENCE [LARGE SCALE GENOMIC DNA]</scope>
    <source>
        <strain evidence="8 9">NPDC053399</strain>
    </source>
</reference>
<dbReference type="Gene3D" id="2.70.98.10">
    <property type="match status" value="1"/>
</dbReference>
<evidence type="ECO:0000256" key="2">
    <source>
        <dbReference type="ARBA" id="ARBA00022729"/>
    </source>
</evidence>
<dbReference type="InterPro" id="IPR003159">
    <property type="entry name" value="Lyase_8_central_dom"/>
</dbReference>
<evidence type="ECO:0000313" key="8">
    <source>
        <dbReference type="EMBL" id="MFI9099031.1"/>
    </source>
</evidence>
<keyword evidence="3 8" id="KW-0456">Lyase</keyword>
<dbReference type="CDD" id="cd01083">
    <property type="entry name" value="GAG_Lyase"/>
    <property type="match status" value="1"/>
</dbReference>
<feature type="chain" id="PRO_5046481261" evidence="4">
    <location>
        <begin position="32"/>
        <end position="812"/>
    </location>
</feature>
<dbReference type="PROSITE" id="PS51318">
    <property type="entry name" value="TAT"/>
    <property type="match status" value="1"/>
</dbReference>
<dbReference type="NCBIfam" id="TIGR01409">
    <property type="entry name" value="TAT_signal_seq"/>
    <property type="match status" value="1"/>
</dbReference>
<dbReference type="InterPro" id="IPR014718">
    <property type="entry name" value="GH-type_carb-bd"/>
</dbReference>
<feature type="domain" description="Polysaccharide lyase family 8 C-terminal" evidence="6">
    <location>
        <begin position="704"/>
        <end position="765"/>
    </location>
</feature>
<evidence type="ECO:0000259" key="7">
    <source>
        <dbReference type="Pfam" id="PF08124"/>
    </source>
</evidence>
<dbReference type="InterPro" id="IPR006311">
    <property type="entry name" value="TAT_signal"/>
</dbReference>
<accession>A0ABW8C0T6</accession>
<dbReference type="InterPro" id="IPR038970">
    <property type="entry name" value="Lyase_8"/>
</dbReference>
<evidence type="ECO:0000256" key="3">
    <source>
        <dbReference type="ARBA" id="ARBA00023239"/>
    </source>
</evidence>
<dbReference type="InterPro" id="IPR012970">
    <property type="entry name" value="Lyase_8_alpha_N"/>
</dbReference>
<protein>
    <submittedName>
        <fullName evidence="8">Polysaccharide lyase 8 family protein</fullName>
    </submittedName>
</protein>
<dbReference type="Pfam" id="PF02884">
    <property type="entry name" value="Lyase_8_C"/>
    <property type="match status" value="1"/>
</dbReference>
<feature type="domain" description="Polysaccharide lyase 8 N-terminal alpha-helical" evidence="7">
    <location>
        <begin position="61"/>
        <end position="384"/>
    </location>
</feature>
<dbReference type="EMBL" id="JBITYG010000001">
    <property type="protein sequence ID" value="MFI9099031.1"/>
    <property type="molecule type" value="Genomic_DNA"/>
</dbReference>
<dbReference type="SUPFAM" id="SSF74650">
    <property type="entry name" value="Galactose mutarotase-like"/>
    <property type="match status" value="1"/>
</dbReference>
<evidence type="ECO:0000259" key="6">
    <source>
        <dbReference type="Pfam" id="PF02884"/>
    </source>
</evidence>
<dbReference type="GO" id="GO:0016829">
    <property type="term" value="F:lyase activity"/>
    <property type="evidence" value="ECO:0007669"/>
    <property type="project" value="UniProtKB-KW"/>
</dbReference>
<proteinExistence type="inferred from homology"/>
<evidence type="ECO:0000256" key="1">
    <source>
        <dbReference type="ARBA" id="ARBA00006699"/>
    </source>
</evidence>
<sequence>MPSPWSRRTFLAGSGAAAVAAGLSHASPAAAAPAATSDDAPTAAATTAEAADAFDTLRLRWRALTLGAGFDAAAEPYATKLATLGAAARTSLASMAPATGSLWPDQPLSSTASITGSYARLNEMAQAWAQPATGSTADAALIAAVVQGLDHLYGQVYNENTTPFLPNWWDWQIGSPRLLLDTVTVAYDALSAAQTASYLRAVDHFVPDSAVGSYSGTSTGANRVDLCRVIATRGVLGKSAAKLVLARDALSPVFPYVTTGDGLYADGSFVQHTYVAYTGSYGEVQIDGLARLFALLAGSTWAVTDPNRQIILDSVEKAYAPFLYNGLVMDAVSGRAISRGIATTDPTRIQGDDHRRGHPLLAHIALLAEGAGATERTRWQGLVKGWIQRDYYSPVLADAKLGIADLARLQAIADSAVTAVPEPVAHRLFPGMDRAVHRRADWAASISMASKRITYYETGNGENLRGWHTGSGMLSWWGSTYGNGQYSDAFWPTVDPYRLPGTTVSRKALADGAGGAWGAARPDATWVGGATDGVFAAVGQHLKGLSSTMTARKSWFCLDDTVVCLGAGITSTDGTAVETVVENRNLGATGTHGLAVNGTTQSAALGWSATLAGTTWARITGFGGYVFPGGGGATVKAVREARTGTWAAINTGGTTDALTRRYLTLWLDHGVNPTNASYAYLVMPGATAAATAARAAATGWLVTLANTAAQQGVSVPSLGFTGINFWSAGTVGGVTASIPACVMIRVSGTTATICVSEPPRSGASLDLTWNRPVSAVTAKDATVTVTGTGASLRLTIAPGTTGATHRATVTLA</sequence>
<feature type="domain" description="Polysaccharide lyase family 8 central" evidence="5">
    <location>
        <begin position="426"/>
        <end position="686"/>
    </location>
</feature>
<keyword evidence="9" id="KW-1185">Reference proteome</keyword>
<dbReference type="InterPro" id="IPR008929">
    <property type="entry name" value="Chondroitin_lyas"/>
</dbReference>
<dbReference type="Pfam" id="PF02278">
    <property type="entry name" value="Lyase_8"/>
    <property type="match status" value="1"/>
</dbReference>
<dbReference type="Gene3D" id="2.60.220.10">
    <property type="entry name" value="Polysaccharide lyase family 8-like, C-terminal"/>
    <property type="match status" value="1"/>
</dbReference>
<evidence type="ECO:0000313" key="9">
    <source>
        <dbReference type="Proteomes" id="UP001614394"/>
    </source>
</evidence>
<dbReference type="SUPFAM" id="SSF48230">
    <property type="entry name" value="Chondroitin AC/alginate lyase"/>
    <property type="match status" value="1"/>
</dbReference>
<organism evidence="8 9">
    <name type="scientific">Streptomyces fildesensis</name>
    <dbReference type="NCBI Taxonomy" id="375757"/>
    <lineage>
        <taxon>Bacteria</taxon>
        <taxon>Bacillati</taxon>
        <taxon>Actinomycetota</taxon>
        <taxon>Actinomycetes</taxon>
        <taxon>Kitasatosporales</taxon>
        <taxon>Streptomycetaceae</taxon>
        <taxon>Streptomyces</taxon>
    </lineage>
</organism>
<dbReference type="InterPro" id="IPR011013">
    <property type="entry name" value="Gal_mutarotase_sf_dom"/>
</dbReference>
<comment type="caution">
    <text evidence="8">The sequence shown here is derived from an EMBL/GenBank/DDBJ whole genome shotgun (WGS) entry which is preliminary data.</text>
</comment>
<evidence type="ECO:0000256" key="4">
    <source>
        <dbReference type="SAM" id="SignalP"/>
    </source>
</evidence>
<feature type="signal peptide" evidence="4">
    <location>
        <begin position="1"/>
        <end position="31"/>
    </location>
</feature>
<dbReference type="InterPro" id="IPR019546">
    <property type="entry name" value="TAT_signal_bac_arc"/>
</dbReference>
<dbReference type="InterPro" id="IPR011071">
    <property type="entry name" value="Lyase_8-like_C"/>
</dbReference>
<evidence type="ECO:0000259" key="5">
    <source>
        <dbReference type="Pfam" id="PF02278"/>
    </source>
</evidence>
<dbReference type="SUPFAM" id="SSF49863">
    <property type="entry name" value="Hyaluronate lyase-like, C-terminal domain"/>
    <property type="match status" value="1"/>
</dbReference>